<dbReference type="SUPFAM" id="SSF52833">
    <property type="entry name" value="Thioredoxin-like"/>
    <property type="match status" value="1"/>
</dbReference>
<sequence length="235" mass="25351">MSKRPAPKAPPSYLVAEKRRQRTVWTSIVTLAVLLIAGIVGYATYATQRADDITYPKATAPGDNTGFALGAGPVKVDVYTDFMCPGCKNFKDASWPALETMIRENKITVVYHPVAILDHSSQGSKFSTRAAAISACAADSGKFNEFNAAMYAQQPAQGTAGLTNEQMIDMGRGVGLGDDFVKCAEDKKYGNWVREITNTMSERGFRLTPTVTVNGKQLETPSPEKITEAVTAATK</sequence>
<dbReference type="Pfam" id="PF13462">
    <property type="entry name" value="Thioredoxin_4"/>
    <property type="match status" value="1"/>
</dbReference>
<feature type="domain" description="Thioredoxin-like fold" evidence="8">
    <location>
        <begin position="72"/>
        <end position="230"/>
    </location>
</feature>
<keyword evidence="2" id="KW-0732">Signal</keyword>
<evidence type="ECO:0000256" key="2">
    <source>
        <dbReference type="ARBA" id="ARBA00022729"/>
    </source>
</evidence>
<name>A0ABP6AU35_9ACTN</name>
<evidence type="ECO:0000256" key="6">
    <source>
        <dbReference type="SAM" id="MobiDB-lite"/>
    </source>
</evidence>
<reference evidence="10" key="1">
    <citation type="journal article" date="2019" name="Int. J. Syst. Evol. Microbiol.">
        <title>The Global Catalogue of Microorganisms (GCM) 10K type strain sequencing project: providing services to taxonomists for standard genome sequencing and annotation.</title>
        <authorList>
            <consortium name="The Broad Institute Genomics Platform"/>
            <consortium name="The Broad Institute Genome Sequencing Center for Infectious Disease"/>
            <person name="Wu L."/>
            <person name="Ma J."/>
        </authorList>
    </citation>
    <scope>NUCLEOTIDE SEQUENCE [LARGE SCALE GENOMIC DNA]</scope>
    <source>
        <strain evidence="10">JCM 3367</strain>
    </source>
</reference>
<dbReference type="Gene3D" id="3.40.30.10">
    <property type="entry name" value="Glutaredoxin"/>
    <property type="match status" value="1"/>
</dbReference>
<gene>
    <name evidence="9" type="ORF">GCM10010201_22200</name>
</gene>
<evidence type="ECO:0000259" key="8">
    <source>
        <dbReference type="Pfam" id="PF13462"/>
    </source>
</evidence>
<evidence type="ECO:0000256" key="5">
    <source>
        <dbReference type="ARBA" id="ARBA00023284"/>
    </source>
</evidence>
<dbReference type="EMBL" id="BAAARY010000009">
    <property type="protein sequence ID" value="GAA2523455.1"/>
    <property type="molecule type" value="Genomic_DNA"/>
</dbReference>
<dbReference type="PANTHER" id="PTHR13887">
    <property type="entry name" value="GLUTATHIONE S-TRANSFERASE KAPPA"/>
    <property type="match status" value="1"/>
</dbReference>
<feature type="region of interest" description="Disordered" evidence="6">
    <location>
        <begin position="215"/>
        <end position="235"/>
    </location>
</feature>
<accession>A0ABP6AU35</accession>
<feature type="transmembrane region" description="Helical" evidence="7">
    <location>
        <begin position="24"/>
        <end position="45"/>
    </location>
</feature>
<keyword evidence="5" id="KW-0676">Redox-active center</keyword>
<protein>
    <submittedName>
        <fullName evidence="9">Thioredoxin domain-containing protein</fullName>
    </submittedName>
</protein>
<keyword evidence="7" id="KW-1133">Transmembrane helix</keyword>
<evidence type="ECO:0000256" key="4">
    <source>
        <dbReference type="ARBA" id="ARBA00023157"/>
    </source>
</evidence>
<keyword evidence="7" id="KW-0472">Membrane</keyword>
<evidence type="ECO:0000256" key="1">
    <source>
        <dbReference type="ARBA" id="ARBA00005791"/>
    </source>
</evidence>
<dbReference type="CDD" id="cd02972">
    <property type="entry name" value="DsbA_family"/>
    <property type="match status" value="1"/>
</dbReference>
<evidence type="ECO:0000256" key="3">
    <source>
        <dbReference type="ARBA" id="ARBA00023002"/>
    </source>
</evidence>
<organism evidence="9 10">
    <name type="scientific">Pilimelia columellifera subsp. columellifera</name>
    <dbReference type="NCBI Taxonomy" id="706583"/>
    <lineage>
        <taxon>Bacteria</taxon>
        <taxon>Bacillati</taxon>
        <taxon>Actinomycetota</taxon>
        <taxon>Actinomycetes</taxon>
        <taxon>Micromonosporales</taxon>
        <taxon>Micromonosporaceae</taxon>
        <taxon>Pilimelia</taxon>
    </lineage>
</organism>
<dbReference type="Proteomes" id="UP001499978">
    <property type="component" value="Unassembled WGS sequence"/>
</dbReference>
<keyword evidence="7" id="KW-0812">Transmembrane</keyword>
<dbReference type="PANTHER" id="PTHR13887:SF14">
    <property type="entry name" value="DISULFIDE BOND FORMATION PROTEIN D"/>
    <property type="match status" value="1"/>
</dbReference>
<dbReference type="InterPro" id="IPR012336">
    <property type="entry name" value="Thioredoxin-like_fold"/>
</dbReference>
<dbReference type="RefSeq" id="WP_344171960.1">
    <property type="nucleotide sequence ID" value="NZ_BAAARY010000009.1"/>
</dbReference>
<evidence type="ECO:0000256" key="7">
    <source>
        <dbReference type="SAM" id="Phobius"/>
    </source>
</evidence>
<keyword evidence="3" id="KW-0560">Oxidoreductase</keyword>
<comment type="caution">
    <text evidence="9">The sequence shown here is derived from an EMBL/GenBank/DDBJ whole genome shotgun (WGS) entry which is preliminary data.</text>
</comment>
<dbReference type="InterPro" id="IPR036249">
    <property type="entry name" value="Thioredoxin-like_sf"/>
</dbReference>
<keyword evidence="4" id="KW-1015">Disulfide bond</keyword>
<keyword evidence="10" id="KW-1185">Reference proteome</keyword>
<comment type="similarity">
    <text evidence="1">Belongs to the thioredoxin family. DsbA subfamily.</text>
</comment>
<evidence type="ECO:0000313" key="9">
    <source>
        <dbReference type="EMBL" id="GAA2523455.1"/>
    </source>
</evidence>
<proteinExistence type="inferred from homology"/>
<evidence type="ECO:0000313" key="10">
    <source>
        <dbReference type="Proteomes" id="UP001499978"/>
    </source>
</evidence>